<dbReference type="RefSeq" id="XP_071906008.1">
    <property type="nucleotide sequence ID" value="XM_072049907.1"/>
</dbReference>
<protein>
    <submittedName>
        <fullName evidence="3">Uncharacterized protein</fullName>
    </submittedName>
</protein>
<evidence type="ECO:0000313" key="2">
    <source>
        <dbReference type="Proteomes" id="UP001652660"/>
    </source>
</evidence>
<gene>
    <name evidence="3" type="primary">LOC140007211</name>
</gene>
<dbReference type="Gene3D" id="3.60.10.10">
    <property type="entry name" value="Endonuclease/exonuclease/phosphatase"/>
    <property type="match status" value="1"/>
</dbReference>
<evidence type="ECO:0000256" key="1">
    <source>
        <dbReference type="SAM" id="Coils"/>
    </source>
</evidence>
<feature type="coiled-coil region" evidence="1">
    <location>
        <begin position="152"/>
        <end position="191"/>
    </location>
</feature>
<dbReference type="Proteomes" id="UP001652660">
    <property type="component" value="Chromosome 5c"/>
</dbReference>
<sequence length="247" mass="28529">MRSGGRPFSPSEGLELMTFMEESGVFDAGFSWSSFTWCNERRGRARIWKRLDRLLVNGDWREPVSVVHLARHPSDHTPLKISFKTRVDSKSRPFRFSNVWTSKTSLLDVIWGAWPLEAGGSPLRTVCTKLLHTRRVIQEWNKEVFGNILDAARRAEVEIGVAEERAEREDSKEAQLELRKAQAELRQALSLEERFWSQKQRRVQGAMHRIKTMSGEWLEEESDIAAEAVRYFEELFSGSEMASTELV</sequence>
<dbReference type="PANTHER" id="PTHR33710:SF54">
    <property type="entry name" value="NON-LTR RETROELEMENT REVERSE TRANSCRIPTASE"/>
    <property type="match status" value="1"/>
</dbReference>
<reference evidence="3" key="1">
    <citation type="submission" date="2025-08" db="UniProtKB">
        <authorList>
            <consortium name="RefSeq"/>
        </authorList>
    </citation>
    <scope>IDENTIFICATION</scope>
    <source>
        <tissue evidence="3">Leaves</tissue>
    </source>
</reference>
<dbReference type="InterPro" id="IPR036691">
    <property type="entry name" value="Endo/exonu/phosph_ase_sf"/>
</dbReference>
<keyword evidence="2" id="KW-1185">Reference proteome</keyword>
<evidence type="ECO:0000313" key="3">
    <source>
        <dbReference type="RefSeq" id="XP_071906008.1"/>
    </source>
</evidence>
<dbReference type="PANTHER" id="PTHR33710">
    <property type="entry name" value="BNAC02G09200D PROTEIN"/>
    <property type="match status" value="1"/>
</dbReference>
<keyword evidence="1" id="KW-0175">Coiled coil</keyword>
<accession>A0ABM4UFF3</accession>
<name>A0ABM4UFF3_COFAR</name>
<dbReference type="GeneID" id="140007211"/>
<organism evidence="2 3">
    <name type="scientific">Coffea arabica</name>
    <name type="common">Arabian coffee</name>
    <dbReference type="NCBI Taxonomy" id="13443"/>
    <lineage>
        <taxon>Eukaryota</taxon>
        <taxon>Viridiplantae</taxon>
        <taxon>Streptophyta</taxon>
        <taxon>Embryophyta</taxon>
        <taxon>Tracheophyta</taxon>
        <taxon>Spermatophyta</taxon>
        <taxon>Magnoliopsida</taxon>
        <taxon>eudicotyledons</taxon>
        <taxon>Gunneridae</taxon>
        <taxon>Pentapetalae</taxon>
        <taxon>asterids</taxon>
        <taxon>lamiids</taxon>
        <taxon>Gentianales</taxon>
        <taxon>Rubiaceae</taxon>
        <taxon>Ixoroideae</taxon>
        <taxon>Gardenieae complex</taxon>
        <taxon>Bertiereae - Coffeeae clade</taxon>
        <taxon>Coffeeae</taxon>
        <taxon>Coffea</taxon>
    </lineage>
</organism>
<dbReference type="SUPFAM" id="SSF56219">
    <property type="entry name" value="DNase I-like"/>
    <property type="match status" value="1"/>
</dbReference>
<proteinExistence type="predicted"/>